<dbReference type="InterPro" id="IPR013149">
    <property type="entry name" value="ADH-like_C"/>
</dbReference>
<keyword evidence="2 6" id="KW-0479">Metal-binding</keyword>
<evidence type="ECO:0000256" key="6">
    <source>
        <dbReference type="RuleBase" id="RU361277"/>
    </source>
</evidence>
<evidence type="ECO:0000259" key="7">
    <source>
        <dbReference type="SMART" id="SM00829"/>
    </source>
</evidence>
<comment type="similarity">
    <text evidence="6">Belongs to the zinc-containing alcohol dehydrogenase family.</text>
</comment>
<gene>
    <name evidence="8" type="ORF">CEE55_01980</name>
</gene>
<dbReference type="PROSITE" id="PS00059">
    <property type="entry name" value="ADH_ZINC"/>
    <property type="match status" value="1"/>
</dbReference>
<dbReference type="Proteomes" id="UP000197904">
    <property type="component" value="Unassembled WGS sequence"/>
</dbReference>
<dbReference type="InterPro" id="IPR002328">
    <property type="entry name" value="ADH_Zn_CS"/>
</dbReference>
<dbReference type="Pfam" id="PF00107">
    <property type="entry name" value="ADH_zinc_N"/>
    <property type="match status" value="1"/>
</dbReference>
<dbReference type="AlphaFoldDB" id="A0A246L2Y2"/>
<dbReference type="SMART" id="SM00829">
    <property type="entry name" value="PKS_ER"/>
    <property type="match status" value="1"/>
</dbReference>
<dbReference type="RefSeq" id="WP_088475824.1">
    <property type="nucleotide sequence ID" value="NZ_NIXP01000009.1"/>
</dbReference>
<dbReference type="SUPFAM" id="SSF51735">
    <property type="entry name" value="NAD(P)-binding Rossmann-fold domains"/>
    <property type="match status" value="1"/>
</dbReference>
<dbReference type="SUPFAM" id="SSF50129">
    <property type="entry name" value="GroES-like"/>
    <property type="match status" value="1"/>
</dbReference>
<dbReference type="Gene3D" id="3.40.50.720">
    <property type="entry name" value="NAD(P)-binding Rossmann-like Domain"/>
    <property type="match status" value="1"/>
</dbReference>
<evidence type="ECO:0000313" key="8">
    <source>
        <dbReference type="EMBL" id="OWR35371.1"/>
    </source>
</evidence>
<feature type="domain" description="Enoyl reductase (ER)" evidence="7">
    <location>
        <begin position="17"/>
        <end position="367"/>
    </location>
</feature>
<sequence>MNNDAASREITAAVVRGKEQPFVIEQATLRGVQDDEVRVKVVAAGPCHTDLIVRDQYYPVPLPAVLGHEGAGIVEAVGPNVKALQVGDHVVLTYGACGHCNPCRGGHGAYCRDFFALNFGGDDGHGHTAITDAHGQPLHDHFFAQSSFATYALAREINAIKVPDDAPLELLGPLGCGIQTGAGAVLNALQVRSGSSFASYGAGAVGLSAVMAAKVAGATTIIAIDVVPSRLELALELGATHVVNSRETDVVEAVRAITGGGADYALESTGRPEVLSAGIEALGGRGMMGVVGAPKLGTTASFDVNNLLLGGRSIRGIVEGDSVPQVFIPQLVALFQQGRFPFDKLVKFYPLEQINQAAEDSTRGITLKPILRIAA</sequence>
<dbReference type="Pfam" id="PF08240">
    <property type="entry name" value="ADH_N"/>
    <property type="match status" value="1"/>
</dbReference>
<keyword evidence="5" id="KW-0520">NAD</keyword>
<evidence type="ECO:0000313" key="9">
    <source>
        <dbReference type="Proteomes" id="UP000197904"/>
    </source>
</evidence>
<evidence type="ECO:0000256" key="2">
    <source>
        <dbReference type="ARBA" id="ARBA00022723"/>
    </source>
</evidence>
<evidence type="ECO:0000256" key="5">
    <source>
        <dbReference type="ARBA" id="ARBA00023027"/>
    </source>
</evidence>
<dbReference type="InterPro" id="IPR011032">
    <property type="entry name" value="GroES-like_sf"/>
</dbReference>
<dbReference type="InterPro" id="IPR013154">
    <property type="entry name" value="ADH-like_N"/>
</dbReference>
<proteinExistence type="inferred from homology"/>
<keyword evidence="3 6" id="KW-0862">Zinc</keyword>
<accession>A0A246L2Y2</accession>
<name>A0A246L2Y2_9GAMM</name>
<evidence type="ECO:0000256" key="3">
    <source>
        <dbReference type="ARBA" id="ARBA00022833"/>
    </source>
</evidence>
<dbReference type="GO" id="GO:0005829">
    <property type="term" value="C:cytosol"/>
    <property type="evidence" value="ECO:0007669"/>
    <property type="project" value="TreeGrafter"/>
</dbReference>
<evidence type="ECO:0000256" key="1">
    <source>
        <dbReference type="ARBA" id="ARBA00001947"/>
    </source>
</evidence>
<dbReference type="InterPro" id="IPR020843">
    <property type="entry name" value="ER"/>
</dbReference>
<keyword evidence="4" id="KW-0560">Oxidoreductase</keyword>
<dbReference type="GO" id="GO:0046294">
    <property type="term" value="P:formaldehyde catabolic process"/>
    <property type="evidence" value="ECO:0007669"/>
    <property type="project" value="TreeGrafter"/>
</dbReference>
<dbReference type="GO" id="GO:0051903">
    <property type="term" value="F:S-(hydroxymethyl)glutathione dehydrogenase [NAD(P)+] activity"/>
    <property type="evidence" value="ECO:0007669"/>
    <property type="project" value="TreeGrafter"/>
</dbReference>
<comment type="cofactor">
    <cofactor evidence="1 6">
        <name>Zn(2+)</name>
        <dbReference type="ChEBI" id="CHEBI:29105"/>
    </cofactor>
</comment>
<dbReference type="Gene3D" id="3.90.180.10">
    <property type="entry name" value="Medium-chain alcohol dehydrogenases, catalytic domain"/>
    <property type="match status" value="1"/>
</dbReference>
<dbReference type="PANTHER" id="PTHR43880">
    <property type="entry name" value="ALCOHOL DEHYDROGENASE"/>
    <property type="match status" value="1"/>
</dbReference>
<protein>
    <submittedName>
        <fullName evidence="8">Alcohol dehydrogenase</fullName>
    </submittedName>
</protein>
<dbReference type="CDD" id="cd08278">
    <property type="entry name" value="benzyl_alcohol_DH"/>
    <property type="match status" value="1"/>
</dbReference>
<dbReference type="GO" id="GO:0008270">
    <property type="term" value="F:zinc ion binding"/>
    <property type="evidence" value="ECO:0007669"/>
    <property type="project" value="InterPro"/>
</dbReference>
<dbReference type="FunFam" id="3.40.50.720:FF:000003">
    <property type="entry name" value="S-(hydroxymethyl)glutathione dehydrogenase"/>
    <property type="match status" value="1"/>
</dbReference>
<reference evidence="8 9" key="1">
    <citation type="submission" date="2017-06" db="EMBL/GenBank/DDBJ databases">
        <authorList>
            <person name="Kim H.J."/>
            <person name="Triplett B.A."/>
        </authorList>
    </citation>
    <scope>NUCLEOTIDE SEQUENCE [LARGE SCALE GENOMIC DNA]</scope>
    <source>
        <strain evidence="8 9">S18795</strain>
    </source>
</reference>
<dbReference type="EMBL" id="NIXP01000009">
    <property type="protein sequence ID" value="OWR35371.1"/>
    <property type="molecule type" value="Genomic_DNA"/>
</dbReference>
<evidence type="ECO:0000256" key="4">
    <source>
        <dbReference type="ARBA" id="ARBA00023002"/>
    </source>
</evidence>
<organism evidence="8 9">
    <name type="scientific">Stenotrophomonas pavanii</name>
    <dbReference type="NCBI Taxonomy" id="487698"/>
    <lineage>
        <taxon>Bacteria</taxon>
        <taxon>Pseudomonadati</taxon>
        <taxon>Pseudomonadota</taxon>
        <taxon>Gammaproteobacteria</taxon>
        <taxon>Lysobacterales</taxon>
        <taxon>Lysobacteraceae</taxon>
        <taxon>Stenotrophomonas</taxon>
    </lineage>
</organism>
<dbReference type="PANTHER" id="PTHR43880:SF12">
    <property type="entry name" value="ALCOHOL DEHYDROGENASE CLASS-3"/>
    <property type="match status" value="1"/>
</dbReference>
<dbReference type="InterPro" id="IPR036291">
    <property type="entry name" value="NAD(P)-bd_dom_sf"/>
</dbReference>
<comment type="caution">
    <text evidence="8">The sequence shown here is derived from an EMBL/GenBank/DDBJ whole genome shotgun (WGS) entry which is preliminary data.</text>
</comment>